<comment type="caution">
    <text evidence="2">The sequence shown here is derived from an EMBL/GenBank/DDBJ whole genome shotgun (WGS) entry which is preliminary data.</text>
</comment>
<dbReference type="Proteomes" id="UP000324222">
    <property type="component" value="Unassembled WGS sequence"/>
</dbReference>
<reference evidence="2 3" key="1">
    <citation type="submission" date="2019-05" db="EMBL/GenBank/DDBJ databases">
        <title>Another draft genome of Portunus trituberculatus and its Hox gene families provides insights of decapod evolution.</title>
        <authorList>
            <person name="Jeong J.-H."/>
            <person name="Song I."/>
            <person name="Kim S."/>
            <person name="Choi T."/>
            <person name="Kim D."/>
            <person name="Ryu S."/>
            <person name="Kim W."/>
        </authorList>
    </citation>
    <scope>NUCLEOTIDE SEQUENCE [LARGE SCALE GENOMIC DNA]</scope>
    <source>
        <tissue evidence="2">Muscle</tissue>
    </source>
</reference>
<evidence type="ECO:0000313" key="3">
    <source>
        <dbReference type="Proteomes" id="UP000324222"/>
    </source>
</evidence>
<name>A0A5B7GKG1_PORTR</name>
<keyword evidence="3" id="KW-1185">Reference proteome</keyword>
<protein>
    <submittedName>
        <fullName evidence="2">Uncharacterized protein</fullName>
    </submittedName>
</protein>
<dbReference type="AlphaFoldDB" id="A0A5B7GKG1"/>
<accession>A0A5B7GKG1</accession>
<proteinExistence type="predicted"/>
<evidence type="ECO:0000313" key="2">
    <source>
        <dbReference type="EMBL" id="MPC58069.1"/>
    </source>
</evidence>
<feature type="compositionally biased region" description="Basic residues" evidence="1">
    <location>
        <begin position="72"/>
        <end position="83"/>
    </location>
</feature>
<feature type="region of interest" description="Disordered" evidence="1">
    <location>
        <begin position="59"/>
        <end position="99"/>
    </location>
</feature>
<gene>
    <name evidence="2" type="ORF">E2C01_052064</name>
</gene>
<organism evidence="2 3">
    <name type="scientific">Portunus trituberculatus</name>
    <name type="common">Swimming crab</name>
    <name type="synonym">Neptunus trituberculatus</name>
    <dbReference type="NCBI Taxonomy" id="210409"/>
    <lineage>
        <taxon>Eukaryota</taxon>
        <taxon>Metazoa</taxon>
        <taxon>Ecdysozoa</taxon>
        <taxon>Arthropoda</taxon>
        <taxon>Crustacea</taxon>
        <taxon>Multicrustacea</taxon>
        <taxon>Malacostraca</taxon>
        <taxon>Eumalacostraca</taxon>
        <taxon>Eucarida</taxon>
        <taxon>Decapoda</taxon>
        <taxon>Pleocyemata</taxon>
        <taxon>Brachyura</taxon>
        <taxon>Eubrachyura</taxon>
        <taxon>Portunoidea</taxon>
        <taxon>Portunidae</taxon>
        <taxon>Portuninae</taxon>
        <taxon>Portunus</taxon>
    </lineage>
</organism>
<feature type="compositionally biased region" description="Basic and acidic residues" evidence="1">
    <location>
        <begin position="59"/>
        <end position="71"/>
    </location>
</feature>
<evidence type="ECO:0000256" key="1">
    <source>
        <dbReference type="SAM" id="MobiDB-lite"/>
    </source>
</evidence>
<sequence length="131" mass="14485">MCRSSSTRSGAVEVCQVQEWSDVRDARMLVLGVGVPLTIIAGSPSPYSHSQAWETLSRVDKAQDTRPDKQASHKRPMAARRVARQPDIATPAAAAHTRRPGRHTFFFHVTIKKIPRSNINQIEAEVTVSTL</sequence>
<dbReference type="EMBL" id="VSRR010015344">
    <property type="protein sequence ID" value="MPC58069.1"/>
    <property type="molecule type" value="Genomic_DNA"/>
</dbReference>